<evidence type="ECO:0000259" key="5">
    <source>
        <dbReference type="SMART" id="SM00849"/>
    </source>
</evidence>
<dbReference type="InterPro" id="IPR006311">
    <property type="entry name" value="TAT_signal"/>
</dbReference>
<keyword evidence="2" id="KW-0479">Metal-binding</keyword>
<reference evidence="6 7" key="1">
    <citation type="submission" date="2020-07" db="EMBL/GenBank/DDBJ databases">
        <title>Definition of the novel symbiovar canariense within Mesorhizobium novociceri, a new species of genus Mesorhizobium nodulating Cicer canariense in the Caldera de Taburiente National Park (La Palma, Canary Islands).</title>
        <authorList>
            <person name="Leon-Barrios M."/>
            <person name="Perez-Yepez J."/>
            <person name="Flores-Felix J.D."/>
            <person name="Ramirez-Baena M.H."/>
            <person name="Pulido-Suarez L."/>
            <person name="Igual J.M."/>
            <person name="Velazquez E."/>
            <person name="Peix A."/>
        </authorList>
    </citation>
    <scope>NUCLEOTIDE SEQUENCE [LARGE SCALE GENOMIC DNA]</scope>
    <source>
        <strain evidence="6 7">CCANP35</strain>
    </source>
</reference>
<dbReference type="PROSITE" id="PS51318">
    <property type="entry name" value="TAT"/>
    <property type="match status" value="1"/>
</dbReference>
<keyword evidence="4" id="KW-0862">Zinc</keyword>
<evidence type="ECO:0000256" key="2">
    <source>
        <dbReference type="ARBA" id="ARBA00022723"/>
    </source>
</evidence>
<evidence type="ECO:0000256" key="1">
    <source>
        <dbReference type="ARBA" id="ARBA00007749"/>
    </source>
</evidence>
<proteinExistence type="inferred from homology"/>
<dbReference type="GO" id="GO:0046872">
    <property type="term" value="F:metal ion binding"/>
    <property type="evidence" value="ECO:0007669"/>
    <property type="project" value="UniProtKB-KW"/>
</dbReference>
<dbReference type="EMBL" id="JACDTY010000046">
    <property type="protein sequence ID" value="MBA1145390.1"/>
    <property type="molecule type" value="Genomic_DNA"/>
</dbReference>
<evidence type="ECO:0000313" key="7">
    <source>
        <dbReference type="Proteomes" id="UP000558284"/>
    </source>
</evidence>
<sequence>MTKTIVIDIVFCVAETKAALARSAFTLEIDMTKSPLLLTRRSIFQVGAGIVASAAVSPLVGPDAAQAEEAQPTTQTPLNGDGFYRFRIGDFQATVISDGYGQLPIRPILAMNVSEAELAPVLEANFMQPVIQGTSNMLVVDTGRERILVDTGFGEKLGPSFGNFPGLEANLHRAGITPESIDLVVISHGHLDHIGGLVTKASAPAFSKAQFVFVDTEWNYWTGSRYESEVNSSPMPDPFKKGTIEAARDNLPAVANRTRFVKQGGEITSGVHYIAAPGHSPSHATILFTSGDEQFIYMGDIAHNPVTSLQHPDWTPMFDYDPAQAIKTRKAILDRVATDRIMVMGYHFPFPAIGHVVRRDKAYHWEPAMWSW</sequence>
<dbReference type="InterPro" id="IPR001279">
    <property type="entry name" value="Metallo-B-lactamas"/>
</dbReference>
<evidence type="ECO:0000256" key="3">
    <source>
        <dbReference type="ARBA" id="ARBA00022801"/>
    </source>
</evidence>
<dbReference type="Pfam" id="PF00753">
    <property type="entry name" value="Lactamase_B"/>
    <property type="match status" value="1"/>
</dbReference>
<comment type="similarity">
    <text evidence="1">Belongs to the metallo-beta-lactamase superfamily.</text>
</comment>
<dbReference type="InterPro" id="IPR051013">
    <property type="entry name" value="MBL_superfamily_lactonases"/>
</dbReference>
<gene>
    <name evidence="6" type="ORF">H0241_35105</name>
</gene>
<dbReference type="SMART" id="SM00849">
    <property type="entry name" value="Lactamase_B"/>
    <property type="match status" value="1"/>
</dbReference>
<organism evidence="6 7">
    <name type="scientific">Mesorhizobium neociceri</name>
    <dbReference type="NCBI Taxonomy" id="1307853"/>
    <lineage>
        <taxon>Bacteria</taxon>
        <taxon>Pseudomonadati</taxon>
        <taxon>Pseudomonadota</taxon>
        <taxon>Alphaproteobacteria</taxon>
        <taxon>Hyphomicrobiales</taxon>
        <taxon>Phyllobacteriaceae</taxon>
        <taxon>Mesorhizobium</taxon>
    </lineage>
</organism>
<dbReference type="AlphaFoldDB" id="A0A838BIH9"/>
<dbReference type="PANTHER" id="PTHR42978">
    <property type="entry name" value="QUORUM-QUENCHING LACTONASE YTNP-RELATED-RELATED"/>
    <property type="match status" value="1"/>
</dbReference>
<comment type="caution">
    <text evidence="6">The sequence shown here is derived from an EMBL/GenBank/DDBJ whole genome shotgun (WGS) entry which is preliminary data.</text>
</comment>
<evidence type="ECO:0000256" key="4">
    <source>
        <dbReference type="ARBA" id="ARBA00022833"/>
    </source>
</evidence>
<name>A0A838BIH9_9HYPH</name>
<evidence type="ECO:0000313" key="6">
    <source>
        <dbReference type="EMBL" id="MBA1145390.1"/>
    </source>
</evidence>
<accession>A0A838BIH9</accession>
<dbReference type="CDD" id="cd07720">
    <property type="entry name" value="OPHC2-like_MBL-fold"/>
    <property type="match status" value="1"/>
</dbReference>
<dbReference type="Gene3D" id="3.60.15.10">
    <property type="entry name" value="Ribonuclease Z/Hydroxyacylglutathione hydrolase-like"/>
    <property type="match status" value="1"/>
</dbReference>
<keyword evidence="3 6" id="KW-0378">Hydrolase</keyword>
<protein>
    <submittedName>
        <fullName evidence="6">MBL fold metallo-hydrolase</fullName>
    </submittedName>
</protein>
<dbReference type="SUPFAM" id="SSF56281">
    <property type="entry name" value="Metallo-hydrolase/oxidoreductase"/>
    <property type="match status" value="1"/>
</dbReference>
<dbReference type="Proteomes" id="UP000558284">
    <property type="component" value="Unassembled WGS sequence"/>
</dbReference>
<dbReference type="PANTHER" id="PTHR42978:SF6">
    <property type="entry name" value="QUORUM-QUENCHING LACTONASE YTNP-RELATED"/>
    <property type="match status" value="1"/>
</dbReference>
<dbReference type="InterPro" id="IPR036866">
    <property type="entry name" value="RibonucZ/Hydroxyglut_hydro"/>
</dbReference>
<feature type="domain" description="Metallo-beta-lactamase" evidence="5">
    <location>
        <begin position="134"/>
        <end position="347"/>
    </location>
</feature>
<dbReference type="GO" id="GO:0016787">
    <property type="term" value="F:hydrolase activity"/>
    <property type="evidence" value="ECO:0007669"/>
    <property type="project" value="UniProtKB-KW"/>
</dbReference>
<keyword evidence="7" id="KW-1185">Reference proteome</keyword>